<sequence length="391" mass="44543">MIASLQDFTNELYRTVLDEQGPCLINTYFSPTSIYLGLLATMMGSQGRTKEQIVKAINLDRNIEETKSHDLLSKRMAGLLRPIPRCITGGTTQSVFVIGSNRMFYSAGLNISPQYLKDIERYYGFESEFRHFVEYPERDRYGINCWMSQQMAHTVPEMMPPGSITPETKFIVINGMYFKGAWAKIFHSNNTKPDCFHLLNGNEITVNMMYQCRIHAVQYLPCAQARALKVQFRDLNWSMLLILPNELHGLPDALTYLRQPGRLAQIIQGEFKSREVHLYLPRFKIYQGHGMNEKKKMTTLGIYDAFTPGTADFSSICGNYPLHLDQIRHKATLFIYEDGVTPGAVSVFAGDPVHGVPPPDEFRFDHPFFLAIVAQDQVPVFLGHIVEPEVI</sequence>
<dbReference type="OrthoDB" id="671595at2759"/>
<name>A0A8S9YUD3_9TREM</name>
<dbReference type="GO" id="GO:0005615">
    <property type="term" value="C:extracellular space"/>
    <property type="evidence" value="ECO:0007669"/>
    <property type="project" value="InterPro"/>
</dbReference>
<dbReference type="EMBL" id="JTDE01001871">
    <property type="protein sequence ID" value="KAF7258214.1"/>
    <property type="molecule type" value="Genomic_DNA"/>
</dbReference>
<dbReference type="PANTHER" id="PTHR11461">
    <property type="entry name" value="SERINE PROTEASE INHIBITOR, SERPIN"/>
    <property type="match status" value="1"/>
</dbReference>
<dbReference type="Gene3D" id="3.30.497.10">
    <property type="entry name" value="Antithrombin, subunit I, domain 2"/>
    <property type="match status" value="1"/>
</dbReference>
<reference evidence="4" key="1">
    <citation type="submission" date="2019-07" db="EMBL/GenBank/DDBJ databases">
        <title>Annotation for the trematode Paragonimus miyazaki's.</title>
        <authorList>
            <person name="Choi Y.-J."/>
        </authorList>
    </citation>
    <scope>NUCLEOTIDE SEQUENCE</scope>
    <source>
        <strain evidence="4">Japan</strain>
    </source>
</reference>
<dbReference type="PANTHER" id="PTHR11461:SF211">
    <property type="entry name" value="GH10112P-RELATED"/>
    <property type="match status" value="1"/>
</dbReference>
<dbReference type="InterPro" id="IPR000215">
    <property type="entry name" value="Serpin_fam"/>
</dbReference>
<feature type="domain" description="Serpin" evidence="3">
    <location>
        <begin position="10"/>
        <end position="388"/>
    </location>
</feature>
<evidence type="ECO:0000259" key="3">
    <source>
        <dbReference type="SMART" id="SM00093"/>
    </source>
</evidence>
<dbReference type="Pfam" id="PF00079">
    <property type="entry name" value="Serpin"/>
    <property type="match status" value="1"/>
</dbReference>
<dbReference type="InterPro" id="IPR023795">
    <property type="entry name" value="Serpin_CS"/>
</dbReference>
<dbReference type="InterPro" id="IPR042185">
    <property type="entry name" value="Serpin_sf_2"/>
</dbReference>
<gene>
    <name evidence="4" type="ORF">EG68_04564</name>
</gene>
<accession>A0A8S9YUD3</accession>
<dbReference type="InterPro" id="IPR036186">
    <property type="entry name" value="Serpin_sf"/>
</dbReference>
<dbReference type="GO" id="GO:0004867">
    <property type="term" value="F:serine-type endopeptidase inhibitor activity"/>
    <property type="evidence" value="ECO:0007669"/>
    <property type="project" value="InterPro"/>
</dbReference>
<evidence type="ECO:0000256" key="1">
    <source>
        <dbReference type="ARBA" id="ARBA00009500"/>
    </source>
</evidence>
<comment type="caution">
    <text evidence="4">The sequence shown here is derived from an EMBL/GenBank/DDBJ whole genome shotgun (WGS) entry which is preliminary data.</text>
</comment>
<evidence type="ECO:0000313" key="5">
    <source>
        <dbReference type="Proteomes" id="UP000822476"/>
    </source>
</evidence>
<dbReference type="PROSITE" id="PS00284">
    <property type="entry name" value="SERPIN"/>
    <property type="match status" value="1"/>
</dbReference>
<dbReference type="Gene3D" id="2.30.39.10">
    <property type="entry name" value="Alpha-1-antitrypsin, domain 1"/>
    <property type="match status" value="1"/>
</dbReference>
<proteinExistence type="inferred from homology"/>
<keyword evidence="5" id="KW-1185">Reference proteome</keyword>
<dbReference type="SUPFAM" id="SSF56574">
    <property type="entry name" value="Serpins"/>
    <property type="match status" value="1"/>
</dbReference>
<dbReference type="AlphaFoldDB" id="A0A8S9YUD3"/>
<evidence type="ECO:0000313" key="4">
    <source>
        <dbReference type="EMBL" id="KAF7258214.1"/>
    </source>
</evidence>
<evidence type="ECO:0000256" key="2">
    <source>
        <dbReference type="RuleBase" id="RU000411"/>
    </source>
</evidence>
<protein>
    <recommendedName>
        <fullName evidence="3">Serpin domain-containing protein</fullName>
    </recommendedName>
</protein>
<comment type="similarity">
    <text evidence="1 2">Belongs to the serpin family.</text>
</comment>
<dbReference type="SMART" id="SM00093">
    <property type="entry name" value="SERPIN"/>
    <property type="match status" value="1"/>
</dbReference>
<dbReference type="InterPro" id="IPR042178">
    <property type="entry name" value="Serpin_sf_1"/>
</dbReference>
<organism evidence="4 5">
    <name type="scientific">Paragonimus skrjabini miyazakii</name>
    <dbReference type="NCBI Taxonomy" id="59628"/>
    <lineage>
        <taxon>Eukaryota</taxon>
        <taxon>Metazoa</taxon>
        <taxon>Spiralia</taxon>
        <taxon>Lophotrochozoa</taxon>
        <taxon>Platyhelminthes</taxon>
        <taxon>Trematoda</taxon>
        <taxon>Digenea</taxon>
        <taxon>Plagiorchiida</taxon>
        <taxon>Troglotremata</taxon>
        <taxon>Troglotrematidae</taxon>
        <taxon>Paragonimus</taxon>
    </lineage>
</organism>
<dbReference type="Proteomes" id="UP000822476">
    <property type="component" value="Unassembled WGS sequence"/>
</dbReference>
<dbReference type="InterPro" id="IPR023796">
    <property type="entry name" value="Serpin_dom"/>
</dbReference>